<dbReference type="KEGG" id="vg:16881425"/>
<evidence type="ECO:0000313" key="2">
    <source>
        <dbReference type="Proteomes" id="UP000014736"/>
    </source>
</evidence>
<reference evidence="1 2" key="1">
    <citation type="journal article" date="2013" name="Proc. Natl. Acad. Sci. U.S.A.">
        <title>Twelve previously unknown phage genera are ubiquitous in global oceans.</title>
        <authorList>
            <person name="Holmfeldt K."/>
            <person name="Solonenko N."/>
            <person name="Shah M."/>
            <person name="Corrier K."/>
            <person name="Riemann L."/>
            <person name="Verberkmoes N.C."/>
            <person name="Sullivan M.B."/>
        </authorList>
    </citation>
    <scope>NUCLEOTIDE SEQUENCE [LARGE SCALE GENOMIC DNA]</scope>
    <source>
        <strain evidence="1">Phi13:2</strain>
    </source>
</reference>
<gene>
    <name evidence="1" type="ORF">Phi13:2_gp026</name>
</gene>
<protein>
    <submittedName>
        <fullName evidence="1">Uncharacterized protein</fullName>
    </submittedName>
</protein>
<dbReference type="RefSeq" id="YP_008242051.1">
    <property type="nucleotide sequence ID" value="NC_021803.1"/>
</dbReference>
<evidence type="ECO:0000313" key="1">
    <source>
        <dbReference type="EMBL" id="AGO49636.1"/>
    </source>
</evidence>
<accession>S0A2L4</accession>
<keyword evidence="2" id="KW-1185">Reference proteome</keyword>
<proteinExistence type="predicted"/>
<dbReference type="Proteomes" id="UP000014736">
    <property type="component" value="Segment"/>
</dbReference>
<sequence>MITENDIKIVEAIKKEIDKKATTNENTIDWEAVQKIEVLDRLVNNLRIANVSYCVVSDEDKANNYYTAECGKCDWWGSSKLLEGGGSIADTGDYFDCSCPVCGNDDVGERHCS</sequence>
<dbReference type="GeneID" id="16881425"/>
<name>S0A2L4_9CAUD</name>
<dbReference type="EMBL" id="KC821633">
    <property type="protein sequence ID" value="AGO49636.1"/>
    <property type="molecule type" value="Genomic_DNA"/>
</dbReference>
<reference evidence="2" key="2">
    <citation type="submission" date="2013-03" db="EMBL/GenBank/DDBJ databases">
        <title>The Cellulophaga phages: a novel, diverse, and globally ubiquitous model system.</title>
        <authorList>
            <person name="Holmfeldt K."/>
            <person name="Solonenko N."/>
            <person name="Shah M."/>
            <person name="Corrier K."/>
            <person name="Riemann L."/>
            <person name="VerBerkmoes N.C."/>
            <person name="Sullivan M.B."/>
        </authorList>
    </citation>
    <scope>NUCLEOTIDE SEQUENCE [LARGE SCALE GENOMIC DNA]</scope>
</reference>
<organism evidence="1 2">
    <name type="scientific">Cellulophaga phage phi13:2</name>
    <dbReference type="NCBI Taxonomy" id="1328030"/>
    <lineage>
        <taxon>Viruses</taxon>
        <taxon>Duplodnaviria</taxon>
        <taxon>Heunggongvirae</taxon>
        <taxon>Uroviricota</taxon>
        <taxon>Caudoviricetes</taxon>
        <taxon>Pachyviridae</taxon>
        <taxon>Baltivirus</taxon>
        <taxon>Baltivirus phi13duo</taxon>
    </lineage>
</organism>